<dbReference type="InterPro" id="IPR036188">
    <property type="entry name" value="FAD/NAD-bd_sf"/>
</dbReference>
<protein>
    <submittedName>
        <fullName evidence="7">NADPH-dependent 2,4-dienoyl-CoA reductase/sulfur reductase-like enzyme</fullName>
    </submittedName>
</protein>
<dbReference type="InterPro" id="IPR050446">
    <property type="entry name" value="FAD-oxidoreductase/Apoptosis"/>
</dbReference>
<dbReference type="InterPro" id="IPR028202">
    <property type="entry name" value="Reductase_C"/>
</dbReference>
<dbReference type="PANTHER" id="PTHR43557:SF2">
    <property type="entry name" value="RIESKE DOMAIN-CONTAINING PROTEIN-RELATED"/>
    <property type="match status" value="1"/>
</dbReference>
<dbReference type="PANTHER" id="PTHR43557">
    <property type="entry name" value="APOPTOSIS-INDUCING FACTOR 1"/>
    <property type="match status" value="1"/>
</dbReference>
<evidence type="ECO:0000256" key="4">
    <source>
        <dbReference type="ARBA" id="ARBA00023002"/>
    </source>
</evidence>
<dbReference type="Pfam" id="PF14759">
    <property type="entry name" value="Reductase_C"/>
    <property type="match status" value="1"/>
</dbReference>
<evidence type="ECO:0000256" key="1">
    <source>
        <dbReference type="ARBA" id="ARBA00001974"/>
    </source>
</evidence>
<evidence type="ECO:0000313" key="7">
    <source>
        <dbReference type="EMBL" id="ROR73648.1"/>
    </source>
</evidence>
<organism evidence="7 8">
    <name type="scientific">Bogoriella caseilytica</name>
    <dbReference type="NCBI Taxonomy" id="56055"/>
    <lineage>
        <taxon>Bacteria</taxon>
        <taxon>Bacillati</taxon>
        <taxon>Actinomycetota</taxon>
        <taxon>Actinomycetes</taxon>
        <taxon>Micrococcales</taxon>
        <taxon>Bogoriellaceae</taxon>
        <taxon>Bogoriella</taxon>
    </lineage>
</organism>
<keyword evidence="4" id="KW-0560">Oxidoreductase</keyword>
<dbReference type="GO" id="GO:0016651">
    <property type="term" value="F:oxidoreductase activity, acting on NAD(P)H"/>
    <property type="evidence" value="ECO:0007669"/>
    <property type="project" value="TreeGrafter"/>
</dbReference>
<comment type="caution">
    <text evidence="7">The sequence shown here is derived from an EMBL/GenBank/DDBJ whole genome shotgun (WGS) entry which is preliminary data.</text>
</comment>
<dbReference type="InterPro" id="IPR016156">
    <property type="entry name" value="FAD/NAD-linked_Rdtase_dimer_sf"/>
</dbReference>
<sequence length="453" mass="46350">MPDDVAAAAGGASLTTTGTADAPILLPRGHVLILGAGLAGLRTAAELRERGFTGHLTLAGAEPLAPYDRPPLSKHLFDRPGPSYLSADGLGDLDSLADEVLLGHRATALRPGEAKAEVELTGPSGTRILRADVVVLALGAHAINPWPETALTLHSAEDAARLRDGLGDGGRLVVVGAGWIGAEVAGQAASRGCEVTVLEAGPAPLARQLGAPVGQRTVPWYAGAGVDLRLATAVREVRAPDGTRPSMQKGSGSRQILSDAGSLDADVVLAAMGVRPATEWLEDVLPLTHRALPVDAAGRITGGPASVRAVGDCVVTSTPEFGVIPGGHWDQALTRPAGLAAGLLGQEVPAVAAPYVFSTQFGHELAMVGQPGPAARLLDRGWSEDSDTGAGWTALYVDGPAEAPRLLAGFTAGRPRDVGALRRLLAGGARPVLDPELAADPEVALKKTIRTPR</sequence>
<comment type="cofactor">
    <cofactor evidence="1">
        <name>FAD</name>
        <dbReference type="ChEBI" id="CHEBI:57692"/>
    </cofactor>
</comment>
<evidence type="ECO:0000256" key="3">
    <source>
        <dbReference type="ARBA" id="ARBA00022827"/>
    </source>
</evidence>
<dbReference type="EMBL" id="RKHK01000001">
    <property type="protein sequence ID" value="ROR73648.1"/>
    <property type="molecule type" value="Genomic_DNA"/>
</dbReference>
<evidence type="ECO:0000256" key="2">
    <source>
        <dbReference type="ARBA" id="ARBA00022630"/>
    </source>
</evidence>
<evidence type="ECO:0000313" key="8">
    <source>
        <dbReference type="Proteomes" id="UP000280668"/>
    </source>
</evidence>
<name>A0A3N2BEG9_9MICO</name>
<dbReference type="RefSeq" id="WP_245991123.1">
    <property type="nucleotide sequence ID" value="NZ_RKHK01000001.1"/>
</dbReference>
<dbReference type="GO" id="GO:0005737">
    <property type="term" value="C:cytoplasm"/>
    <property type="evidence" value="ECO:0007669"/>
    <property type="project" value="TreeGrafter"/>
</dbReference>
<evidence type="ECO:0000259" key="5">
    <source>
        <dbReference type="Pfam" id="PF07992"/>
    </source>
</evidence>
<dbReference type="SUPFAM" id="SSF51905">
    <property type="entry name" value="FAD/NAD(P)-binding domain"/>
    <property type="match status" value="2"/>
</dbReference>
<dbReference type="Pfam" id="PF07992">
    <property type="entry name" value="Pyr_redox_2"/>
    <property type="match status" value="1"/>
</dbReference>
<feature type="domain" description="FAD/NAD(P)-binding" evidence="5">
    <location>
        <begin position="30"/>
        <end position="316"/>
    </location>
</feature>
<reference evidence="7 8" key="1">
    <citation type="submission" date="2018-11" db="EMBL/GenBank/DDBJ databases">
        <title>Sequencing the genomes of 1000 actinobacteria strains.</title>
        <authorList>
            <person name="Klenk H.-P."/>
        </authorList>
    </citation>
    <scope>NUCLEOTIDE SEQUENCE [LARGE SCALE GENOMIC DNA]</scope>
    <source>
        <strain evidence="7 8">DSM 11294</strain>
    </source>
</reference>
<proteinExistence type="predicted"/>
<keyword evidence="3" id="KW-0274">FAD</keyword>
<feature type="domain" description="Reductase C-terminal" evidence="6">
    <location>
        <begin position="357"/>
        <end position="448"/>
    </location>
</feature>
<dbReference type="InterPro" id="IPR023753">
    <property type="entry name" value="FAD/NAD-binding_dom"/>
</dbReference>
<dbReference type="AlphaFoldDB" id="A0A3N2BEG9"/>
<dbReference type="Proteomes" id="UP000280668">
    <property type="component" value="Unassembled WGS sequence"/>
</dbReference>
<evidence type="ECO:0000259" key="6">
    <source>
        <dbReference type="Pfam" id="PF14759"/>
    </source>
</evidence>
<keyword evidence="2" id="KW-0285">Flavoprotein</keyword>
<dbReference type="Gene3D" id="3.30.390.30">
    <property type="match status" value="1"/>
</dbReference>
<dbReference type="SUPFAM" id="SSF55424">
    <property type="entry name" value="FAD/NAD-linked reductases, dimerisation (C-terminal) domain"/>
    <property type="match status" value="1"/>
</dbReference>
<dbReference type="PRINTS" id="PR00411">
    <property type="entry name" value="PNDRDTASEI"/>
</dbReference>
<keyword evidence="8" id="KW-1185">Reference proteome</keyword>
<gene>
    <name evidence="7" type="ORF">EDD31_2035</name>
</gene>
<dbReference type="Gene3D" id="3.50.50.60">
    <property type="entry name" value="FAD/NAD(P)-binding domain"/>
    <property type="match status" value="2"/>
</dbReference>
<dbReference type="PRINTS" id="PR00368">
    <property type="entry name" value="FADPNR"/>
</dbReference>
<accession>A0A3N2BEG9</accession>